<accession>A0A7S1BNA1</accession>
<proteinExistence type="predicted"/>
<dbReference type="EMBL" id="HBFR01025990">
    <property type="protein sequence ID" value="CAD8891491.1"/>
    <property type="molecule type" value="Transcribed_RNA"/>
</dbReference>
<evidence type="ECO:0000313" key="1">
    <source>
        <dbReference type="EMBL" id="CAD8891491.1"/>
    </source>
</evidence>
<name>A0A7S1BNA1_9STRA</name>
<sequence length="159" mass="18537">MAFNPFRVFIKPLQKDDEVSFGCDKLPTDNFLNANDFPTVCKMPFFEDRKFIVGALTFTTVFMLVDPVAILDYSVSQLVAVLVPRRVAGETNWCIRGIKRIEYEAEKLDKEREIRSHIREWDRCFPDFHHETLVRCCSGLVASRVFLKIIEWVKRGSKD</sequence>
<reference evidence="1" key="1">
    <citation type="submission" date="2021-01" db="EMBL/GenBank/DDBJ databases">
        <authorList>
            <person name="Corre E."/>
            <person name="Pelletier E."/>
            <person name="Niang G."/>
            <person name="Scheremetjew M."/>
            <person name="Finn R."/>
            <person name="Kale V."/>
            <person name="Holt S."/>
            <person name="Cochrane G."/>
            <person name="Meng A."/>
            <person name="Brown T."/>
            <person name="Cohen L."/>
        </authorList>
    </citation>
    <scope>NUCLEOTIDE SEQUENCE</scope>
    <source>
        <strain evidence="1">308</strain>
    </source>
</reference>
<gene>
    <name evidence="1" type="ORF">CHYS00102_LOCUS18697</name>
</gene>
<protein>
    <submittedName>
        <fullName evidence="1">Uncharacterized protein</fullName>
    </submittedName>
</protein>
<organism evidence="1">
    <name type="scientific">Corethron hystrix</name>
    <dbReference type="NCBI Taxonomy" id="216773"/>
    <lineage>
        <taxon>Eukaryota</taxon>
        <taxon>Sar</taxon>
        <taxon>Stramenopiles</taxon>
        <taxon>Ochrophyta</taxon>
        <taxon>Bacillariophyta</taxon>
        <taxon>Coscinodiscophyceae</taxon>
        <taxon>Corethrophycidae</taxon>
        <taxon>Corethrales</taxon>
        <taxon>Corethraceae</taxon>
        <taxon>Corethron</taxon>
    </lineage>
</organism>
<dbReference type="AlphaFoldDB" id="A0A7S1BNA1"/>